<organism evidence="2 3">
    <name type="scientific">Polaribacter vadi</name>
    <dbReference type="NCBI Taxonomy" id="1774273"/>
    <lineage>
        <taxon>Bacteria</taxon>
        <taxon>Pseudomonadati</taxon>
        <taxon>Bacteroidota</taxon>
        <taxon>Flavobacteriia</taxon>
        <taxon>Flavobacteriales</taxon>
        <taxon>Flavobacteriaceae</taxon>
    </lineage>
</organism>
<evidence type="ECO:0000313" key="2">
    <source>
        <dbReference type="EMBL" id="OBY66536.1"/>
    </source>
</evidence>
<comment type="caution">
    <text evidence="2">The sequence shown here is derived from an EMBL/GenBank/DDBJ whole genome shotgun (WGS) entry which is preliminary data.</text>
</comment>
<dbReference type="AlphaFoldDB" id="A0A1B8U3V1"/>
<keyword evidence="1" id="KW-1133">Transmembrane helix</keyword>
<dbReference type="STRING" id="1774273.LPB03_08910"/>
<protein>
    <submittedName>
        <fullName evidence="2">Uncharacterized protein</fullName>
    </submittedName>
</protein>
<name>A0A1B8U3V1_9FLAO</name>
<reference evidence="3" key="1">
    <citation type="submission" date="2016-02" db="EMBL/GenBank/DDBJ databases">
        <authorList>
            <person name="Shin S.-K."/>
            <person name="Yi H."/>
            <person name="Kim E."/>
        </authorList>
    </citation>
    <scope>NUCLEOTIDE SEQUENCE [LARGE SCALE GENOMIC DNA]</scope>
    <source>
        <strain evidence="3">LPB0003</strain>
    </source>
</reference>
<keyword evidence="3" id="KW-1185">Reference proteome</keyword>
<proteinExistence type="predicted"/>
<dbReference type="KEGG" id="pob:LPB03_08910"/>
<gene>
    <name evidence="2" type="ORF">LPB3_00625</name>
</gene>
<feature type="transmembrane region" description="Helical" evidence="1">
    <location>
        <begin position="78"/>
        <end position="95"/>
    </location>
</feature>
<keyword evidence="1" id="KW-0472">Membrane</keyword>
<evidence type="ECO:0000313" key="3">
    <source>
        <dbReference type="Proteomes" id="UP000092584"/>
    </source>
</evidence>
<dbReference type="EMBL" id="LSFM01000001">
    <property type="protein sequence ID" value="OBY66536.1"/>
    <property type="molecule type" value="Genomic_DNA"/>
</dbReference>
<keyword evidence="1" id="KW-0812">Transmembrane</keyword>
<dbReference type="RefSeq" id="WP_065317658.1">
    <property type="nucleotide sequence ID" value="NZ_CP017477.1"/>
</dbReference>
<sequence length="97" mass="11065">MRRNKTYNGLGGLSSHASSMISSLKSNFRKRDLSLLKGSKTKTSFGKIDSNKKATPHQLKIIKESLQKENIKKLKRNTILFIFAMIILIYCIGFLKF</sequence>
<evidence type="ECO:0000256" key="1">
    <source>
        <dbReference type="SAM" id="Phobius"/>
    </source>
</evidence>
<accession>A0A1B8U3V1</accession>
<dbReference type="Proteomes" id="UP000092584">
    <property type="component" value="Unassembled WGS sequence"/>
</dbReference>